<keyword evidence="1" id="KW-1133">Transmembrane helix</keyword>
<feature type="transmembrane region" description="Helical" evidence="1">
    <location>
        <begin position="60"/>
        <end position="81"/>
    </location>
</feature>
<keyword evidence="1" id="KW-0812">Transmembrane</keyword>
<name>A0ABV0P315_9TELE</name>
<keyword evidence="1" id="KW-0472">Membrane</keyword>
<comment type="caution">
    <text evidence="2">The sequence shown here is derived from an EMBL/GenBank/DDBJ whole genome shotgun (WGS) entry which is preliminary data.</text>
</comment>
<organism evidence="2 3">
    <name type="scientific">Goodea atripinnis</name>
    <dbReference type="NCBI Taxonomy" id="208336"/>
    <lineage>
        <taxon>Eukaryota</taxon>
        <taxon>Metazoa</taxon>
        <taxon>Chordata</taxon>
        <taxon>Craniata</taxon>
        <taxon>Vertebrata</taxon>
        <taxon>Euteleostomi</taxon>
        <taxon>Actinopterygii</taxon>
        <taxon>Neopterygii</taxon>
        <taxon>Teleostei</taxon>
        <taxon>Neoteleostei</taxon>
        <taxon>Acanthomorphata</taxon>
        <taxon>Ovalentaria</taxon>
        <taxon>Atherinomorphae</taxon>
        <taxon>Cyprinodontiformes</taxon>
        <taxon>Goodeidae</taxon>
        <taxon>Goodea</taxon>
    </lineage>
</organism>
<dbReference type="Proteomes" id="UP001476798">
    <property type="component" value="Unassembled WGS sequence"/>
</dbReference>
<reference evidence="2 3" key="1">
    <citation type="submission" date="2021-06" db="EMBL/GenBank/DDBJ databases">
        <authorList>
            <person name="Palmer J.M."/>
        </authorList>
    </citation>
    <scope>NUCLEOTIDE SEQUENCE [LARGE SCALE GENOMIC DNA]</scope>
    <source>
        <strain evidence="2 3">GA_2019</strain>
        <tissue evidence="2">Muscle</tissue>
    </source>
</reference>
<keyword evidence="3" id="KW-1185">Reference proteome</keyword>
<evidence type="ECO:0000313" key="2">
    <source>
        <dbReference type="EMBL" id="MEQ2177434.1"/>
    </source>
</evidence>
<sequence length="100" mass="11408">MPTNLGNVPVPQNMMLPLLYFTAEMVFSSFQTSNVTMVIVAKHLTFVFNQIIEHVSKRLLFLSAFANCDVAFCFVIGAWLFPLSVAFQQTLLQDSIHYRF</sequence>
<proteinExistence type="predicted"/>
<evidence type="ECO:0000256" key="1">
    <source>
        <dbReference type="SAM" id="Phobius"/>
    </source>
</evidence>
<accession>A0ABV0P315</accession>
<gene>
    <name evidence="2" type="ORF">GOODEAATRI_003502</name>
</gene>
<protein>
    <submittedName>
        <fullName evidence="2">Uncharacterized protein</fullName>
    </submittedName>
</protein>
<dbReference type="EMBL" id="JAHRIO010060106">
    <property type="protein sequence ID" value="MEQ2177434.1"/>
    <property type="molecule type" value="Genomic_DNA"/>
</dbReference>
<feature type="transmembrane region" description="Helical" evidence="1">
    <location>
        <begin position="20"/>
        <end position="40"/>
    </location>
</feature>
<evidence type="ECO:0000313" key="3">
    <source>
        <dbReference type="Proteomes" id="UP001476798"/>
    </source>
</evidence>